<organism evidence="11 12">
    <name type="scientific">Allacma fusca</name>
    <dbReference type="NCBI Taxonomy" id="39272"/>
    <lineage>
        <taxon>Eukaryota</taxon>
        <taxon>Metazoa</taxon>
        <taxon>Ecdysozoa</taxon>
        <taxon>Arthropoda</taxon>
        <taxon>Hexapoda</taxon>
        <taxon>Collembola</taxon>
        <taxon>Symphypleona</taxon>
        <taxon>Sminthuridae</taxon>
        <taxon>Allacma</taxon>
    </lineage>
</organism>
<dbReference type="GO" id="GO:0000977">
    <property type="term" value="F:RNA polymerase II transcription regulatory region sequence-specific DNA binding"/>
    <property type="evidence" value="ECO:0007669"/>
    <property type="project" value="TreeGrafter"/>
</dbReference>
<feature type="domain" description="C2H2-type" evidence="10">
    <location>
        <begin position="460"/>
        <end position="484"/>
    </location>
</feature>
<sequence length="552" mass="62653">MGNPTSTCNGRPTDPHPTSNTSKTRSMTSAADVNTEETVVSSEDEYDFSNDPDQFSCTLCTSRFVTRASLARHMILHEHQKQLSSFVCSFCNVGFTLREELASHISLEHGGAKFICSQCGRNFSRRDHLLRHIRNVHPLADSGDEENNLHVSPSADEYYSAPDDGDDEDEDEDDTDMIVPVIDMDEQLSNTTNSLVPAEDDYDEDDDDDGMEEDEQDQIQDSDDHYENGVEFDPIVKINASLNGIRVERKHQCEECGVSFLNSVNLARHMTTHNVNRPHKCPMCGKGFVRKEHLTKHLSSVHSGMKFTCNFCGKDISRKDHLIRHIRNVHPAEYLGIPNELPLNLPPEAYTSSLDKALQSLQPKPKKPYLTCDMCDARFTNLTLLHEHQSSVHSDIRRFKCDYCPKAFKRKEHLTKHIVLHTGEKAFPCLSCGKEFPRKDALQDHIRRIHGSSDTLSMEYPCNFCDKVFLQRSNLLRHMKNHHGLIVNIPTEYNDTSSNSNGSNHGYQYGGRIGFHDEHKAIRSSLACGQCSASFRNEAEFRQHVITYHAMQ</sequence>
<feature type="domain" description="C2H2-type" evidence="10">
    <location>
        <begin position="370"/>
        <end position="398"/>
    </location>
</feature>
<feature type="domain" description="C2H2-type" evidence="10">
    <location>
        <begin position="114"/>
        <end position="137"/>
    </location>
</feature>
<evidence type="ECO:0000256" key="8">
    <source>
        <dbReference type="PROSITE-ProRule" id="PRU00042"/>
    </source>
</evidence>
<evidence type="ECO:0000256" key="3">
    <source>
        <dbReference type="ARBA" id="ARBA00022723"/>
    </source>
</evidence>
<feature type="region of interest" description="Disordered" evidence="9">
    <location>
        <begin position="139"/>
        <end position="227"/>
    </location>
</feature>
<dbReference type="GO" id="GO:0008270">
    <property type="term" value="F:zinc ion binding"/>
    <property type="evidence" value="ECO:0007669"/>
    <property type="project" value="UniProtKB-KW"/>
</dbReference>
<dbReference type="PROSITE" id="PS50157">
    <property type="entry name" value="ZINC_FINGER_C2H2_2"/>
    <property type="match status" value="11"/>
</dbReference>
<feature type="compositionally biased region" description="Acidic residues" evidence="9">
    <location>
        <begin position="163"/>
        <end position="176"/>
    </location>
</feature>
<evidence type="ECO:0000256" key="7">
    <source>
        <dbReference type="ARBA" id="ARBA00023242"/>
    </source>
</evidence>
<dbReference type="GO" id="GO:0005634">
    <property type="term" value="C:nucleus"/>
    <property type="evidence" value="ECO:0007669"/>
    <property type="project" value="UniProtKB-SubCell"/>
</dbReference>
<dbReference type="Proteomes" id="UP000708208">
    <property type="component" value="Unassembled WGS sequence"/>
</dbReference>
<feature type="region of interest" description="Disordered" evidence="9">
    <location>
        <begin position="1"/>
        <end position="35"/>
    </location>
</feature>
<evidence type="ECO:0000256" key="4">
    <source>
        <dbReference type="ARBA" id="ARBA00022737"/>
    </source>
</evidence>
<feature type="domain" description="C2H2-type" evidence="10">
    <location>
        <begin position="427"/>
        <end position="455"/>
    </location>
</feature>
<name>A0A8J2K6S9_9HEXA</name>
<feature type="domain" description="C2H2-type" evidence="10">
    <location>
        <begin position="55"/>
        <end position="82"/>
    </location>
</feature>
<evidence type="ECO:0000256" key="5">
    <source>
        <dbReference type="ARBA" id="ARBA00022771"/>
    </source>
</evidence>
<feature type="domain" description="C2H2-type" evidence="10">
    <location>
        <begin position="279"/>
        <end position="307"/>
    </location>
</feature>
<dbReference type="PANTHER" id="PTHR24409">
    <property type="entry name" value="ZINC FINGER PROTEIN 142"/>
    <property type="match status" value="1"/>
</dbReference>
<feature type="domain" description="C2H2-type" evidence="10">
    <location>
        <begin position="86"/>
        <end position="114"/>
    </location>
</feature>
<gene>
    <name evidence="11" type="ORF">AFUS01_LOCUS19345</name>
</gene>
<comment type="similarity">
    <text evidence="2">Belongs to the krueppel C2H2-type zinc-finger protein family.</text>
</comment>
<protein>
    <recommendedName>
        <fullName evidence="10">C2H2-type domain-containing protein</fullName>
    </recommendedName>
</protein>
<dbReference type="InterPro" id="IPR013087">
    <property type="entry name" value="Znf_C2H2_type"/>
</dbReference>
<evidence type="ECO:0000259" key="10">
    <source>
        <dbReference type="PROSITE" id="PS50157"/>
    </source>
</evidence>
<dbReference type="PANTHER" id="PTHR24409:SF295">
    <property type="entry name" value="AZ2-RELATED"/>
    <property type="match status" value="1"/>
</dbReference>
<feature type="domain" description="C2H2-type" evidence="10">
    <location>
        <begin position="307"/>
        <end position="335"/>
    </location>
</feature>
<evidence type="ECO:0000256" key="9">
    <source>
        <dbReference type="SAM" id="MobiDB-lite"/>
    </source>
</evidence>
<feature type="compositionally biased region" description="Acidic residues" evidence="9">
    <location>
        <begin position="198"/>
        <end position="221"/>
    </location>
</feature>
<dbReference type="GO" id="GO:0000981">
    <property type="term" value="F:DNA-binding transcription factor activity, RNA polymerase II-specific"/>
    <property type="evidence" value="ECO:0007669"/>
    <property type="project" value="TreeGrafter"/>
</dbReference>
<dbReference type="FunFam" id="3.30.160.60:FF:000340">
    <property type="entry name" value="zinc finger protein 473 isoform X1"/>
    <property type="match status" value="1"/>
</dbReference>
<keyword evidence="5 8" id="KW-0863">Zinc-finger</keyword>
<evidence type="ECO:0000256" key="2">
    <source>
        <dbReference type="ARBA" id="ARBA00006991"/>
    </source>
</evidence>
<dbReference type="OrthoDB" id="6077919at2759"/>
<comment type="caution">
    <text evidence="11">The sequence shown here is derived from an EMBL/GenBank/DDBJ whole genome shotgun (WGS) entry which is preliminary data.</text>
</comment>
<dbReference type="FunFam" id="3.30.160.60:FF:000100">
    <property type="entry name" value="Zinc finger 45-like"/>
    <property type="match status" value="2"/>
</dbReference>
<dbReference type="FunFam" id="3.30.160.60:FF:000110">
    <property type="entry name" value="Zinc finger protein-like"/>
    <property type="match status" value="1"/>
</dbReference>
<evidence type="ECO:0000256" key="6">
    <source>
        <dbReference type="ARBA" id="ARBA00022833"/>
    </source>
</evidence>
<dbReference type="FunFam" id="3.30.160.60:FF:000145">
    <property type="entry name" value="Zinc finger protein 574"/>
    <property type="match status" value="1"/>
</dbReference>
<dbReference type="Pfam" id="PF13894">
    <property type="entry name" value="zf-C2H2_4"/>
    <property type="match status" value="1"/>
</dbReference>
<feature type="domain" description="C2H2-type" evidence="10">
    <location>
        <begin position="526"/>
        <end position="552"/>
    </location>
</feature>
<evidence type="ECO:0000313" key="12">
    <source>
        <dbReference type="Proteomes" id="UP000708208"/>
    </source>
</evidence>
<evidence type="ECO:0000256" key="1">
    <source>
        <dbReference type="ARBA" id="ARBA00004123"/>
    </source>
</evidence>
<comment type="subcellular location">
    <subcellularLocation>
        <location evidence="1">Nucleus</location>
    </subcellularLocation>
</comment>
<keyword evidence="3" id="KW-0479">Metal-binding</keyword>
<keyword evidence="12" id="KW-1185">Reference proteome</keyword>
<keyword evidence="7" id="KW-0539">Nucleus</keyword>
<dbReference type="EMBL" id="CAJVCH010199156">
    <property type="protein sequence ID" value="CAG7730723.1"/>
    <property type="molecule type" value="Genomic_DNA"/>
</dbReference>
<dbReference type="Pfam" id="PF00096">
    <property type="entry name" value="zf-C2H2"/>
    <property type="match status" value="7"/>
</dbReference>
<accession>A0A8J2K6S9</accession>
<feature type="domain" description="C2H2-type" evidence="10">
    <location>
        <begin position="251"/>
        <end position="278"/>
    </location>
</feature>
<feature type="domain" description="C2H2-type" evidence="10">
    <location>
        <begin position="399"/>
        <end position="426"/>
    </location>
</feature>
<dbReference type="PROSITE" id="PS00028">
    <property type="entry name" value="ZINC_FINGER_C2H2_1"/>
    <property type="match status" value="10"/>
</dbReference>
<dbReference type="AlphaFoldDB" id="A0A8J2K6S9"/>
<keyword evidence="6" id="KW-0862">Zinc</keyword>
<evidence type="ECO:0000313" key="11">
    <source>
        <dbReference type="EMBL" id="CAG7730723.1"/>
    </source>
</evidence>
<proteinExistence type="inferred from homology"/>
<reference evidence="11" key="1">
    <citation type="submission" date="2021-06" db="EMBL/GenBank/DDBJ databases">
        <authorList>
            <person name="Hodson N. C."/>
            <person name="Mongue J. A."/>
            <person name="Jaron S. K."/>
        </authorList>
    </citation>
    <scope>NUCLEOTIDE SEQUENCE</scope>
</reference>
<dbReference type="SMART" id="SM00355">
    <property type="entry name" value="ZnF_C2H2"/>
    <property type="match status" value="11"/>
</dbReference>
<keyword evidence="4" id="KW-0677">Repeat</keyword>